<proteinExistence type="inferred from homology"/>
<evidence type="ECO:0000256" key="3">
    <source>
        <dbReference type="ARBA" id="ARBA00012790"/>
    </source>
</evidence>
<evidence type="ECO:0000256" key="1">
    <source>
        <dbReference type="ARBA" id="ARBA00004651"/>
    </source>
</evidence>
<evidence type="ECO:0000256" key="4">
    <source>
        <dbReference type="ARBA" id="ARBA00022475"/>
    </source>
</evidence>
<keyword evidence="7" id="KW-0479">Metal-binding</keyword>
<dbReference type="GO" id="GO:0005391">
    <property type="term" value="F:P-type sodium:potassium-exchanging transporter activity"/>
    <property type="evidence" value="ECO:0007669"/>
    <property type="project" value="TreeGrafter"/>
</dbReference>
<comment type="caution">
    <text evidence="15">The sequence shown here is derived from an EMBL/GenBank/DDBJ whole genome shotgun (WGS) entry which is preliminary data.</text>
</comment>
<feature type="domain" description="P-type ATPase A" evidence="14">
    <location>
        <begin position="6"/>
        <end position="121"/>
    </location>
</feature>
<evidence type="ECO:0000256" key="9">
    <source>
        <dbReference type="ARBA" id="ARBA00022840"/>
    </source>
</evidence>
<keyword evidence="5" id="KW-0406">Ion transport</keyword>
<protein>
    <recommendedName>
        <fullName evidence="3">P-type Ca(2+) transporter</fullName>
        <ecNumber evidence="3">7.2.2.10</ecNumber>
    </recommendedName>
</protein>
<evidence type="ECO:0000313" key="16">
    <source>
        <dbReference type="Proteomes" id="UP000680045"/>
    </source>
</evidence>
<gene>
    <name evidence="15" type="ORF">KEH51_13160</name>
</gene>
<dbReference type="Proteomes" id="UP000680045">
    <property type="component" value="Unassembled WGS sequence"/>
</dbReference>
<evidence type="ECO:0000256" key="12">
    <source>
        <dbReference type="ARBA" id="ARBA00023136"/>
    </source>
</evidence>
<dbReference type="GO" id="GO:0046872">
    <property type="term" value="F:metal ion binding"/>
    <property type="evidence" value="ECO:0007669"/>
    <property type="project" value="UniProtKB-KW"/>
</dbReference>
<dbReference type="InterPro" id="IPR008250">
    <property type="entry name" value="ATPase_P-typ_transduc_dom_A_sf"/>
</dbReference>
<dbReference type="SUPFAM" id="SSF81653">
    <property type="entry name" value="Calcium ATPase, transduction domain A"/>
    <property type="match status" value="1"/>
</dbReference>
<keyword evidence="12" id="KW-0472">Membrane</keyword>
<evidence type="ECO:0000259" key="14">
    <source>
        <dbReference type="Pfam" id="PF00122"/>
    </source>
</evidence>
<dbReference type="Gene3D" id="2.70.150.10">
    <property type="entry name" value="Calcium-transporting ATPase, cytoplasmic transduction domain A"/>
    <property type="match status" value="1"/>
</dbReference>
<dbReference type="InterPro" id="IPR059000">
    <property type="entry name" value="ATPase_P-type_domA"/>
</dbReference>
<dbReference type="PANTHER" id="PTHR43294:SF20">
    <property type="entry name" value="P-TYPE ATPASE"/>
    <property type="match status" value="1"/>
</dbReference>
<evidence type="ECO:0000256" key="10">
    <source>
        <dbReference type="ARBA" id="ARBA00022967"/>
    </source>
</evidence>
<keyword evidence="5" id="KW-0106">Calcium</keyword>
<keyword evidence="10" id="KW-1278">Translocase</keyword>
<dbReference type="GO" id="GO:0005524">
    <property type="term" value="F:ATP binding"/>
    <property type="evidence" value="ECO:0007669"/>
    <property type="project" value="UniProtKB-KW"/>
</dbReference>
<dbReference type="EC" id="7.2.2.10" evidence="3"/>
<keyword evidence="6" id="KW-0812">Transmembrane</keyword>
<sequence length="136" mass="14608">MDALKEMAAPQVNVLRDGQWMKIPSREVVVGDILKFSSGDRIGADLRIIDHSSLEIEESALTGESLPAVKCSDPLMNEVEGIGDQENMAFMGTMVTRGNGVGIVIATGMNTAMGKIADLLQTAETKKHRFNGGWSS</sequence>
<dbReference type="GO" id="GO:0006883">
    <property type="term" value="P:intracellular sodium ion homeostasis"/>
    <property type="evidence" value="ECO:0007669"/>
    <property type="project" value="TreeGrafter"/>
</dbReference>
<reference evidence="15" key="1">
    <citation type="submission" date="2021-04" db="EMBL/GenBank/DDBJ databases">
        <title>Whole genome sequencing of Enterococci isolates from hospitalized patients.</title>
        <authorList>
            <person name="Ogoti B.M."/>
            <person name="Onyambu F.G."/>
        </authorList>
    </citation>
    <scope>NUCLEOTIDE SEQUENCE</scope>
    <source>
        <strain evidence="15">242</strain>
    </source>
</reference>
<evidence type="ECO:0000256" key="6">
    <source>
        <dbReference type="ARBA" id="ARBA00022692"/>
    </source>
</evidence>
<comment type="catalytic activity">
    <reaction evidence="13">
        <text>Ca(2+)(in) + ATP + H2O = Ca(2+)(out) + ADP + phosphate + H(+)</text>
        <dbReference type="Rhea" id="RHEA:18105"/>
        <dbReference type="ChEBI" id="CHEBI:15377"/>
        <dbReference type="ChEBI" id="CHEBI:15378"/>
        <dbReference type="ChEBI" id="CHEBI:29108"/>
        <dbReference type="ChEBI" id="CHEBI:30616"/>
        <dbReference type="ChEBI" id="CHEBI:43474"/>
        <dbReference type="ChEBI" id="CHEBI:456216"/>
        <dbReference type="EC" id="7.2.2.10"/>
    </reaction>
</comment>
<dbReference type="Pfam" id="PF00122">
    <property type="entry name" value="E1-E2_ATPase"/>
    <property type="match status" value="1"/>
</dbReference>
<keyword evidence="9" id="KW-0067">ATP-binding</keyword>
<accession>A0A941FQQ3</accession>
<keyword evidence="5" id="KW-0109">Calcium transport</keyword>
<dbReference type="EMBL" id="JAGTPW010000020">
    <property type="protein sequence ID" value="MBR8644946.1"/>
    <property type="molecule type" value="Genomic_DNA"/>
</dbReference>
<evidence type="ECO:0000256" key="5">
    <source>
        <dbReference type="ARBA" id="ARBA00022568"/>
    </source>
</evidence>
<name>A0A941FQQ3_9BACI</name>
<dbReference type="GO" id="GO:0005388">
    <property type="term" value="F:P-type calcium transporter activity"/>
    <property type="evidence" value="ECO:0007669"/>
    <property type="project" value="UniProtKB-EC"/>
</dbReference>
<evidence type="ECO:0000256" key="13">
    <source>
        <dbReference type="ARBA" id="ARBA00048694"/>
    </source>
</evidence>
<dbReference type="GO" id="GO:0030007">
    <property type="term" value="P:intracellular potassium ion homeostasis"/>
    <property type="evidence" value="ECO:0007669"/>
    <property type="project" value="TreeGrafter"/>
</dbReference>
<evidence type="ECO:0000313" key="15">
    <source>
        <dbReference type="EMBL" id="MBR8644946.1"/>
    </source>
</evidence>
<evidence type="ECO:0000256" key="8">
    <source>
        <dbReference type="ARBA" id="ARBA00022741"/>
    </source>
</evidence>
<keyword evidence="4" id="KW-1003">Cell membrane</keyword>
<dbReference type="AlphaFoldDB" id="A0A941FQQ3"/>
<dbReference type="PANTHER" id="PTHR43294">
    <property type="entry name" value="SODIUM/POTASSIUM-TRANSPORTING ATPASE SUBUNIT ALPHA"/>
    <property type="match status" value="1"/>
</dbReference>
<comment type="similarity">
    <text evidence="2">Belongs to the cation transport ATPase (P-type) (TC 3.A.3) family. Type IIA subfamily.</text>
</comment>
<evidence type="ECO:0000256" key="11">
    <source>
        <dbReference type="ARBA" id="ARBA00022989"/>
    </source>
</evidence>
<organism evidence="15 16">
    <name type="scientific">Peribacillus frigoritolerans</name>
    <dbReference type="NCBI Taxonomy" id="450367"/>
    <lineage>
        <taxon>Bacteria</taxon>
        <taxon>Bacillati</taxon>
        <taxon>Bacillota</taxon>
        <taxon>Bacilli</taxon>
        <taxon>Bacillales</taxon>
        <taxon>Bacillaceae</taxon>
        <taxon>Peribacillus</taxon>
    </lineage>
</organism>
<dbReference type="FunFam" id="2.70.150.10:FF:000016">
    <property type="entry name" value="Calcium-transporting P-type ATPase putative"/>
    <property type="match status" value="1"/>
</dbReference>
<keyword evidence="8" id="KW-0547">Nucleotide-binding</keyword>
<dbReference type="GO" id="GO:1990573">
    <property type="term" value="P:potassium ion import across plasma membrane"/>
    <property type="evidence" value="ECO:0007669"/>
    <property type="project" value="TreeGrafter"/>
</dbReference>
<comment type="subcellular location">
    <subcellularLocation>
        <location evidence="1">Cell membrane</location>
        <topology evidence="1">Multi-pass membrane protein</topology>
    </subcellularLocation>
</comment>
<keyword evidence="5" id="KW-0813">Transport</keyword>
<dbReference type="GO" id="GO:0005886">
    <property type="term" value="C:plasma membrane"/>
    <property type="evidence" value="ECO:0007669"/>
    <property type="project" value="UniProtKB-SubCell"/>
</dbReference>
<evidence type="ECO:0000256" key="2">
    <source>
        <dbReference type="ARBA" id="ARBA00005675"/>
    </source>
</evidence>
<dbReference type="GO" id="GO:1902600">
    <property type="term" value="P:proton transmembrane transport"/>
    <property type="evidence" value="ECO:0007669"/>
    <property type="project" value="TreeGrafter"/>
</dbReference>
<dbReference type="GO" id="GO:0036376">
    <property type="term" value="P:sodium ion export across plasma membrane"/>
    <property type="evidence" value="ECO:0007669"/>
    <property type="project" value="TreeGrafter"/>
</dbReference>
<evidence type="ECO:0000256" key="7">
    <source>
        <dbReference type="ARBA" id="ARBA00022723"/>
    </source>
</evidence>
<keyword evidence="11" id="KW-1133">Transmembrane helix</keyword>
<dbReference type="InterPro" id="IPR050510">
    <property type="entry name" value="Cation_transp_ATPase_P-type"/>
</dbReference>